<feature type="transmembrane region" description="Helical" evidence="5">
    <location>
        <begin position="72"/>
        <end position="89"/>
    </location>
</feature>
<feature type="transmembrane region" description="Helical" evidence="5">
    <location>
        <begin position="101"/>
        <end position="118"/>
    </location>
</feature>
<dbReference type="RefSeq" id="WP_090966047.1">
    <property type="nucleotide sequence ID" value="NZ_FOOA01000024.1"/>
</dbReference>
<keyword evidence="8" id="KW-1185">Reference proteome</keyword>
<dbReference type="PANTHER" id="PTHR37422">
    <property type="entry name" value="TEICHURONIC ACID BIOSYNTHESIS PROTEIN TUAE"/>
    <property type="match status" value="1"/>
</dbReference>
<keyword evidence="3 5" id="KW-1133">Transmembrane helix</keyword>
<dbReference type="GO" id="GO:0016020">
    <property type="term" value="C:membrane"/>
    <property type="evidence" value="ECO:0007669"/>
    <property type="project" value="UniProtKB-SubCell"/>
</dbReference>
<comment type="subcellular location">
    <subcellularLocation>
        <location evidence="1">Membrane</location>
        <topology evidence="1">Multi-pass membrane protein</topology>
    </subcellularLocation>
</comment>
<reference evidence="7 8" key="1">
    <citation type="submission" date="2020-08" db="EMBL/GenBank/DDBJ databases">
        <title>Genomic Encyclopedia of Type Strains, Phase IV (KMG-IV): sequencing the most valuable type-strain genomes for metagenomic binning, comparative biology and taxonomic classification.</title>
        <authorList>
            <person name="Goeker M."/>
        </authorList>
    </citation>
    <scope>NUCLEOTIDE SEQUENCE [LARGE SCALE GENOMIC DNA]</scope>
    <source>
        <strain evidence="7 8">DSM 25024</strain>
    </source>
</reference>
<keyword evidence="7" id="KW-0436">Ligase</keyword>
<feature type="domain" description="O-antigen ligase-related" evidence="6">
    <location>
        <begin position="225"/>
        <end position="369"/>
    </location>
</feature>
<proteinExistence type="predicted"/>
<name>A0A7W6FXD3_9HYPH</name>
<feature type="transmembrane region" description="Helical" evidence="5">
    <location>
        <begin position="155"/>
        <end position="177"/>
    </location>
</feature>
<organism evidence="7 8">
    <name type="scientific">Aureimonas phyllosphaerae</name>
    <dbReference type="NCBI Taxonomy" id="1166078"/>
    <lineage>
        <taxon>Bacteria</taxon>
        <taxon>Pseudomonadati</taxon>
        <taxon>Pseudomonadota</taxon>
        <taxon>Alphaproteobacteria</taxon>
        <taxon>Hyphomicrobiales</taxon>
        <taxon>Aurantimonadaceae</taxon>
        <taxon>Aureimonas</taxon>
    </lineage>
</organism>
<feature type="transmembrane region" description="Helical" evidence="5">
    <location>
        <begin position="219"/>
        <end position="234"/>
    </location>
</feature>
<evidence type="ECO:0000256" key="2">
    <source>
        <dbReference type="ARBA" id="ARBA00022692"/>
    </source>
</evidence>
<evidence type="ECO:0000256" key="4">
    <source>
        <dbReference type="ARBA" id="ARBA00023136"/>
    </source>
</evidence>
<comment type="caution">
    <text evidence="7">The sequence shown here is derived from an EMBL/GenBank/DDBJ whole genome shotgun (WGS) entry which is preliminary data.</text>
</comment>
<dbReference type="EMBL" id="JACIDO010000015">
    <property type="protein sequence ID" value="MBB3937997.1"/>
    <property type="molecule type" value="Genomic_DNA"/>
</dbReference>
<evidence type="ECO:0000259" key="6">
    <source>
        <dbReference type="Pfam" id="PF04932"/>
    </source>
</evidence>
<feature type="transmembrane region" description="Helical" evidence="5">
    <location>
        <begin position="265"/>
        <end position="289"/>
    </location>
</feature>
<evidence type="ECO:0000313" key="7">
    <source>
        <dbReference type="EMBL" id="MBB3937997.1"/>
    </source>
</evidence>
<gene>
    <name evidence="7" type="ORF">GGR05_004167</name>
</gene>
<dbReference type="InterPro" id="IPR007016">
    <property type="entry name" value="O-antigen_ligase-rel_domated"/>
</dbReference>
<dbReference type="AlphaFoldDB" id="A0A7W6FXD3"/>
<dbReference type="Pfam" id="PF04932">
    <property type="entry name" value="Wzy_C"/>
    <property type="match status" value="1"/>
</dbReference>
<protein>
    <submittedName>
        <fullName evidence="7">O-antigen ligase</fullName>
    </submittedName>
</protein>
<dbReference type="GO" id="GO:0016874">
    <property type="term" value="F:ligase activity"/>
    <property type="evidence" value="ECO:0007669"/>
    <property type="project" value="UniProtKB-KW"/>
</dbReference>
<feature type="transmembrane region" description="Helical" evidence="5">
    <location>
        <begin position="240"/>
        <end position="258"/>
    </location>
</feature>
<feature type="transmembrane region" description="Helical" evidence="5">
    <location>
        <begin position="124"/>
        <end position="143"/>
    </location>
</feature>
<dbReference type="OrthoDB" id="4391260at2"/>
<feature type="transmembrane region" description="Helical" evidence="5">
    <location>
        <begin position="397"/>
        <end position="418"/>
    </location>
</feature>
<evidence type="ECO:0000256" key="5">
    <source>
        <dbReference type="SAM" id="Phobius"/>
    </source>
</evidence>
<sequence length="446" mass="47373">MRHLSPLRLGPSRPSAGLSAALGEAPWWSAAEGRALRTALAALILTLLLVTFEPYQAVFAGPAGSGNITNQLGYGGLGLAALLIHVCITPRQVAMRLLRPAWVVMALLLLLSSTQSIWPDASFRAVVFSLAAMLAMTGALCLVPDERAFRFALTVAALVVLGLSYTGIVLMPSAAIHNEALEAANIGLWRGIYSHKNVAGPVMAALCFAGLYLVRSGQWVTGVAIVLLSAFFVLKTGSKTTLGLLPLVAVLIFAGRVFGGRRLPVIVLGATFAGAALMTLGTVLSPVLYDLLQWAMPGTTFTGRLDLWRFAIHALGPQAWTGTGFEAFWSTPVVRHAEPPFGSSWDPRGIVNAHNGYLDLAIALGWPGMGFGIVVLVILPLVDFVRIGAQGPAATRVADFFLMVLAFTLLNAFLESFLFARGNPVWMTTWLAVAGLHLLPKGRTVA</sequence>
<evidence type="ECO:0000313" key="8">
    <source>
        <dbReference type="Proteomes" id="UP000531216"/>
    </source>
</evidence>
<accession>A0A7W6FXD3</accession>
<keyword evidence="4 5" id="KW-0472">Membrane</keyword>
<dbReference type="Proteomes" id="UP000531216">
    <property type="component" value="Unassembled WGS sequence"/>
</dbReference>
<keyword evidence="2 5" id="KW-0812">Transmembrane</keyword>
<evidence type="ECO:0000256" key="1">
    <source>
        <dbReference type="ARBA" id="ARBA00004141"/>
    </source>
</evidence>
<dbReference type="PANTHER" id="PTHR37422:SF21">
    <property type="entry name" value="EXOQ-LIKE PROTEIN"/>
    <property type="match status" value="1"/>
</dbReference>
<evidence type="ECO:0000256" key="3">
    <source>
        <dbReference type="ARBA" id="ARBA00022989"/>
    </source>
</evidence>
<feature type="transmembrane region" description="Helical" evidence="5">
    <location>
        <begin position="35"/>
        <end position="52"/>
    </location>
</feature>
<dbReference type="InterPro" id="IPR051533">
    <property type="entry name" value="WaaL-like"/>
</dbReference>
<feature type="transmembrane region" description="Helical" evidence="5">
    <location>
        <begin position="364"/>
        <end position="385"/>
    </location>
</feature>